<feature type="compositionally biased region" description="Basic and acidic residues" evidence="1">
    <location>
        <begin position="207"/>
        <end position="235"/>
    </location>
</feature>
<feature type="non-terminal residue" evidence="2">
    <location>
        <position position="1"/>
    </location>
</feature>
<feature type="region of interest" description="Disordered" evidence="1">
    <location>
        <begin position="1"/>
        <end position="281"/>
    </location>
</feature>
<dbReference type="AlphaFoldDB" id="A0A6J4TZU1"/>
<feature type="non-terminal residue" evidence="2">
    <location>
        <position position="332"/>
    </location>
</feature>
<organism evidence="2">
    <name type="scientific">uncultured Thermoleophilia bacterium</name>
    <dbReference type="NCBI Taxonomy" id="1497501"/>
    <lineage>
        <taxon>Bacteria</taxon>
        <taxon>Bacillati</taxon>
        <taxon>Actinomycetota</taxon>
        <taxon>Thermoleophilia</taxon>
        <taxon>environmental samples</taxon>
    </lineage>
</organism>
<evidence type="ECO:0000256" key="1">
    <source>
        <dbReference type="SAM" id="MobiDB-lite"/>
    </source>
</evidence>
<gene>
    <name evidence="2" type="ORF">AVDCRST_MAG79-1466</name>
</gene>
<reference evidence="2" key="1">
    <citation type="submission" date="2020-02" db="EMBL/GenBank/DDBJ databases">
        <authorList>
            <person name="Meier V. D."/>
        </authorList>
    </citation>
    <scope>NUCLEOTIDE SEQUENCE</scope>
    <source>
        <strain evidence="2">AVDCRST_MAG79</strain>
    </source>
</reference>
<feature type="compositionally biased region" description="Basic and acidic residues" evidence="1">
    <location>
        <begin position="97"/>
        <end position="110"/>
    </location>
</feature>
<protein>
    <submittedName>
        <fullName evidence="2">NAD-dependent glyceraldehyde-3-phosphate dehydrogenase</fullName>
        <ecNumber evidence="2">1.2.1.12</ecNumber>
    </submittedName>
</protein>
<evidence type="ECO:0000313" key="2">
    <source>
        <dbReference type="EMBL" id="CAA9536922.1"/>
    </source>
</evidence>
<accession>A0A6J4TZU1</accession>
<keyword evidence="2" id="KW-0560">Oxidoreductase</keyword>
<feature type="compositionally biased region" description="Basic and acidic residues" evidence="1">
    <location>
        <begin position="49"/>
        <end position="58"/>
    </location>
</feature>
<sequence length="332" mass="37566">GNACRDQRLRPHRPELPALGDQPGRRARRRGDQRPDGRANAGAPLPLRLDVRAVRGDGRGPGVVARHQRRRDPHPVREGSGKSALEGPRRARRRRVDRLLRRPGERLEAPRRRRAEGHHLRARQGARRHARAGRERRGLRPRAAPHHLAGVVHDELPRTGGADPARRVRHRARLHDHHARVHERPADPRRAAQGPASGAVRGALGHPDLDRGGEGDRPRDPGAEGPARRLCDARARPRRLRRRPDRRARPGRLRGRHQRRRPRPGRHGPARGRPAVHRGPDRLVRHRRLVVLVRVRQPAHDGERAAGQGRLLVRQRVRVLEPARGPRHPGPV</sequence>
<name>A0A6J4TZU1_9ACTN</name>
<feature type="compositionally biased region" description="Basic residues" evidence="1">
    <location>
        <begin position="111"/>
        <end position="131"/>
    </location>
</feature>
<proteinExistence type="predicted"/>
<dbReference type="EC" id="1.2.1.12" evidence="2"/>
<feature type="compositionally biased region" description="Basic and acidic residues" evidence="1">
    <location>
        <begin position="1"/>
        <end position="15"/>
    </location>
</feature>
<feature type="compositionally biased region" description="Basic residues" evidence="1">
    <location>
        <begin position="167"/>
        <end position="181"/>
    </location>
</feature>
<dbReference type="GO" id="GO:0004365">
    <property type="term" value="F:glyceraldehyde-3-phosphate dehydrogenase (NAD+) (phosphorylating) activity"/>
    <property type="evidence" value="ECO:0007669"/>
    <property type="project" value="UniProtKB-EC"/>
</dbReference>
<feature type="compositionally biased region" description="Basic residues" evidence="1">
    <location>
        <begin position="236"/>
        <end position="276"/>
    </location>
</feature>
<dbReference type="EMBL" id="CADCWC010000225">
    <property type="protein sequence ID" value="CAA9536922.1"/>
    <property type="molecule type" value="Genomic_DNA"/>
</dbReference>